<comment type="pathway">
    <text evidence="1">Glycolipid metabolism.</text>
</comment>
<keyword evidence="1" id="KW-0119">Carbohydrate metabolism</keyword>
<dbReference type="PIRSF" id="PIRSF021497">
    <property type="entry name" value="Sulphotransferase_Stf0"/>
    <property type="match status" value="1"/>
</dbReference>
<organism evidence="3 4">
    <name type="scientific">Microlunatus flavus</name>
    <dbReference type="NCBI Taxonomy" id="1036181"/>
    <lineage>
        <taxon>Bacteria</taxon>
        <taxon>Bacillati</taxon>
        <taxon>Actinomycetota</taxon>
        <taxon>Actinomycetes</taxon>
        <taxon>Propionibacteriales</taxon>
        <taxon>Propionibacteriaceae</taxon>
        <taxon>Microlunatus</taxon>
    </lineage>
</organism>
<dbReference type="InterPro" id="IPR015124">
    <property type="entry name" value="Stf0"/>
</dbReference>
<comment type="similarity">
    <text evidence="1">Belongs to the Stf0 sulfotransferase family.</text>
</comment>
<feature type="domain" description="Sulphotransferase Stf0" evidence="2">
    <location>
        <begin position="11"/>
        <end position="245"/>
    </location>
</feature>
<dbReference type="STRING" id="1036181.SAMN05421756_108166"/>
<dbReference type="InterPro" id="IPR027417">
    <property type="entry name" value="P-loop_NTPase"/>
</dbReference>
<reference evidence="4" key="1">
    <citation type="submission" date="2016-10" db="EMBL/GenBank/DDBJ databases">
        <authorList>
            <person name="Varghese N."/>
            <person name="Submissions S."/>
        </authorList>
    </citation>
    <scope>NUCLEOTIDE SEQUENCE [LARGE SCALE GENOMIC DNA]</scope>
    <source>
        <strain evidence="4">CGMCC 4.6856</strain>
    </source>
</reference>
<dbReference type="SUPFAM" id="SSF52540">
    <property type="entry name" value="P-loop containing nucleoside triphosphate hydrolases"/>
    <property type="match status" value="1"/>
</dbReference>
<evidence type="ECO:0000313" key="3">
    <source>
        <dbReference type="EMBL" id="SER06669.1"/>
    </source>
</evidence>
<protein>
    <recommendedName>
        <fullName evidence="1">Trehalose 2-sulfotransferase</fullName>
    </recommendedName>
</protein>
<dbReference type="EMBL" id="FOFA01000008">
    <property type="protein sequence ID" value="SER06669.1"/>
    <property type="molecule type" value="Genomic_DNA"/>
</dbReference>
<sequence length="248" mass="27991">MTCMARPQLDSWLLCATPRSGSTLLCGLLESSGVAGRPASYFNRRGLHDYSTSWQVSEGAGGRISAAYVRAARTAGSTPNGVFGGRLMAESRPELIADLTTEDDRPAPSDLELLRLHFGRIRFVHLRRLDVVAQAVSWAKSLQTHFWHPGEQVEPGAEAPHYDEELLGRLVETVEQFEAGWNRWFTEQRITPFEVTYEQLAADPLFVAHEVLDFLDLELDEGRRLVVRDRQQADHVNARWIETFKSRS</sequence>
<name>A0A1H9L600_9ACTN</name>
<dbReference type="Proteomes" id="UP000198504">
    <property type="component" value="Unassembled WGS sequence"/>
</dbReference>
<evidence type="ECO:0000256" key="1">
    <source>
        <dbReference type="PIRNR" id="PIRNR021497"/>
    </source>
</evidence>
<dbReference type="Pfam" id="PF09037">
    <property type="entry name" value="Sulphotransf"/>
    <property type="match status" value="1"/>
</dbReference>
<keyword evidence="4" id="KW-1185">Reference proteome</keyword>
<dbReference type="InterPro" id="IPR024628">
    <property type="entry name" value="Sulfotransferase_Stf0_dom"/>
</dbReference>
<dbReference type="Gene3D" id="3.40.50.300">
    <property type="entry name" value="P-loop containing nucleotide triphosphate hydrolases"/>
    <property type="match status" value="1"/>
</dbReference>
<comment type="catalytic activity">
    <reaction evidence="1">
        <text>alpha,alpha-trehalose + 3'-phosphoadenylyl sulfate = 2-O-sulfo-alpha,alpha-trehalose + adenosine 3',5'-bisphosphate + H(+)</text>
        <dbReference type="Rhea" id="RHEA:41608"/>
        <dbReference type="ChEBI" id="CHEBI:15378"/>
        <dbReference type="ChEBI" id="CHEBI:16551"/>
        <dbReference type="ChEBI" id="CHEBI:58339"/>
        <dbReference type="ChEBI" id="CHEBI:58343"/>
        <dbReference type="ChEBI" id="CHEBI:60091"/>
        <dbReference type="EC" id="2.8.2.37"/>
    </reaction>
</comment>
<dbReference type="GO" id="GO:0016740">
    <property type="term" value="F:transferase activity"/>
    <property type="evidence" value="ECO:0007669"/>
    <property type="project" value="UniProtKB-UniRule"/>
</dbReference>
<accession>A0A1H9L600</accession>
<evidence type="ECO:0000259" key="2">
    <source>
        <dbReference type="Pfam" id="PF09037"/>
    </source>
</evidence>
<keyword evidence="1 3" id="KW-0808">Transferase</keyword>
<gene>
    <name evidence="3" type="ORF">SAMN05421756_108166</name>
</gene>
<evidence type="ECO:0000313" key="4">
    <source>
        <dbReference type="Proteomes" id="UP000198504"/>
    </source>
</evidence>
<proteinExistence type="inferred from homology"/>
<comment type="function">
    <text evidence="1">Catalyzes the sulfuryl group transfer from 3'-phosphoadenosine-5'-phosphosulfate (PAPS) to trehalose, leading to trehalose-2-sulfate (T2S).</text>
</comment>
<dbReference type="AlphaFoldDB" id="A0A1H9L600"/>